<reference evidence="2" key="1">
    <citation type="submission" date="2022-11" db="UniProtKB">
        <authorList>
            <consortium name="WormBaseParasite"/>
        </authorList>
    </citation>
    <scope>IDENTIFICATION</scope>
</reference>
<dbReference type="WBParaSite" id="nRc.2.0.1.t05515-RA">
    <property type="protein sequence ID" value="nRc.2.0.1.t05515-RA"/>
    <property type="gene ID" value="nRc.2.0.1.g05515"/>
</dbReference>
<evidence type="ECO:0000313" key="2">
    <source>
        <dbReference type="WBParaSite" id="nRc.2.0.1.t05515-RA"/>
    </source>
</evidence>
<protein>
    <submittedName>
        <fullName evidence="2">ATP synthase subunit s, mitochondrial</fullName>
    </submittedName>
</protein>
<dbReference type="OMA" id="CHYIKDD"/>
<dbReference type="SUPFAM" id="SSF52047">
    <property type="entry name" value="RNI-like"/>
    <property type="match status" value="1"/>
</dbReference>
<sequence length="170" mass="19462">MGPDRACAEWVIRCGGSIRWSRSDELSKEFKSICNKIPGKDYLTAIEATDACVNANGMKHLQNVGKLEYLKFDRCFELNNKALQYLSIAKDSLKQVEIYSCLFSDAGLLHLKDLRKLRILKMGDLPNAVNIDETIEELKSCLPNCDVTYKKYENTLTRPTWMEQIFGRKT</sequence>
<dbReference type="AlphaFoldDB" id="A0A915HUR0"/>
<dbReference type="Proteomes" id="UP000887565">
    <property type="component" value="Unplaced"/>
</dbReference>
<keyword evidence="1" id="KW-1185">Reference proteome</keyword>
<dbReference type="Gene3D" id="3.80.10.10">
    <property type="entry name" value="Ribonuclease Inhibitor"/>
    <property type="match status" value="1"/>
</dbReference>
<proteinExistence type="predicted"/>
<accession>A0A915HUR0</accession>
<organism evidence="1 2">
    <name type="scientific">Romanomermis culicivorax</name>
    <name type="common">Nematode worm</name>
    <dbReference type="NCBI Taxonomy" id="13658"/>
    <lineage>
        <taxon>Eukaryota</taxon>
        <taxon>Metazoa</taxon>
        <taxon>Ecdysozoa</taxon>
        <taxon>Nematoda</taxon>
        <taxon>Enoplea</taxon>
        <taxon>Dorylaimia</taxon>
        <taxon>Mermithida</taxon>
        <taxon>Mermithoidea</taxon>
        <taxon>Mermithidae</taxon>
        <taxon>Romanomermis</taxon>
    </lineage>
</organism>
<evidence type="ECO:0000313" key="1">
    <source>
        <dbReference type="Proteomes" id="UP000887565"/>
    </source>
</evidence>
<name>A0A915HUR0_ROMCU</name>
<dbReference type="InterPro" id="IPR032675">
    <property type="entry name" value="LRR_dom_sf"/>
</dbReference>